<feature type="transmembrane region" description="Helical" evidence="1">
    <location>
        <begin position="28"/>
        <end position="47"/>
    </location>
</feature>
<keyword evidence="3" id="KW-1185">Reference proteome</keyword>
<dbReference type="Proteomes" id="UP001370590">
    <property type="component" value="Unassembled WGS sequence"/>
</dbReference>
<comment type="caution">
    <text evidence="2">The sequence shown here is derived from an EMBL/GenBank/DDBJ whole genome shotgun (WGS) entry which is preliminary data.</text>
</comment>
<keyword evidence="1" id="KW-0472">Membrane</keyword>
<feature type="transmembrane region" description="Helical" evidence="1">
    <location>
        <begin position="110"/>
        <end position="128"/>
    </location>
</feature>
<feature type="transmembrane region" description="Helical" evidence="1">
    <location>
        <begin position="134"/>
        <end position="152"/>
    </location>
</feature>
<organism evidence="2 3">
    <name type="scientific">Nicoliella lavandulae</name>
    <dbReference type="NCBI Taxonomy" id="3082954"/>
    <lineage>
        <taxon>Bacteria</taxon>
        <taxon>Bacillati</taxon>
        <taxon>Bacillota</taxon>
        <taxon>Bacilli</taxon>
        <taxon>Lactobacillales</taxon>
        <taxon>Lactobacillaceae</taxon>
        <taxon>Nicoliella</taxon>
    </lineage>
</organism>
<evidence type="ECO:0000313" key="3">
    <source>
        <dbReference type="Proteomes" id="UP001370590"/>
    </source>
</evidence>
<keyword evidence="1" id="KW-0812">Transmembrane</keyword>
<dbReference type="InterPro" id="IPR038750">
    <property type="entry name" value="YczE/YyaS-like"/>
</dbReference>
<gene>
    <name evidence="2" type="ORF">R4146_07040</name>
</gene>
<dbReference type="RefSeq" id="WP_339960751.1">
    <property type="nucleotide sequence ID" value="NZ_JAWMWH010000003.1"/>
</dbReference>
<name>A0ABU8SLX6_9LACO</name>
<reference evidence="2 3" key="1">
    <citation type="submission" date="2023-10" db="EMBL/GenBank/DDBJ databases">
        <title>Nicoliella lavandulae sp. nov. isolated from Lavandula angustifolia flowers.</title>
        <authorList>
            <person name="Alcantara C."/>
            <person name="Zuniga M."/>
            <person name="Landete J.M."/>
            <person name="Monedero V."/>
        </authorList>
    </citation>
    <scope>NUCLEOTIDE SEQUENCE [LARGE SCALE GENOMIC DNA]</scope>
    <source>
        <strain evidence="2 3">Es01</strain>
    </source>
</reference>
<feature type="transmembrane region" description="Helical" evidence="1">
    <location>
        <begin position="6"/>
        <end position="21"/>
    </location>
</feature>
<evidence type="ECO:0000256" key="1">
    <source>
        <dbReference type="SAM" id="Phobius"/>
    </source>
</evidence>
<keyword evidence="1" id="KW-1133">Transmembrane helix</keyword>
<evidence type="ECO:0000313" key="2">
    <source>
        <dbReference type="EMBL" id="MEJ6400897.1"/>
    </source>
</evidence>
<feature type="transmembrane region" description="Helical" evidence="1">
    <location>
        <begin position="59"/>
        <end position="81"/>
    </location>
</feature>
<accession>A0ABU8SLX6</accession>
<dbReference type="EMBL" id="JAWMWH010000003">
    <property type="protein sequence ID" value="MEJ6400897.1"/>
    <property type="molecule type" value="Genomic_DNA"/>
</dbReference>
<dbReference type="Pfam" id="PF19700">
    <property type="entry name" value="DUF6198"/>
    <property type="match status" value="1"/>
</dbReference>
<protein>
    <submittedName>
        <fullName evidence="2">DUF6198 family protein</fullName>
    </submittedName>
</protein>
<sequence length="161" mass="17886">MGCTSTTIFFIVLVAVELGILRKFRFEIIAQLLLAFVFGWIVDFYGLKVGLDRMVLSNVWEQLLVTLLAIICTSLGIFMMVKADFVLIPADGLVNVVSSQLKAQFGKVKFGFDLTMIVISLILSLTFVHHIVAIGIGTVLAVLLVGQLIRLWEYLFVTSRS</sequence>
<proteinExistence type="predicted"/>